<dbReference type="InterPro" id="IPR005467">
    <property type="entry name" value="His_kinase_dom"/>
</dbReference>
<dbReference type="SMART" id="SM00387">
    <property type="entry name" value="HATPase_c"/>
    <property type="match status" value="1"/>
</dbReference>
<dbReference type="GO" id="GO:0016036">
    <property type="term" value="P:cellular response to phosphate starvation"/>
    <property type="evidence" value="ECO:0007669"/>
    <property type="project" value="TreeGrafter"/>
</dbReference>
<dbReference type="EC" id="2.7.13.3" evidence="3"/>
<keyword evidence="4" id="KW-0597">Phosphoprotein</keyword>
<evidence type="ECO:0000313" key="11">
    <source>
        <dbReference type="EMBL" id="RGT10564.1"/>
    </source>
</evidence>
<dbReference type="SUPFAM" id="SSF55874">
    <property type="entry name" value="ATPase domain of HSP90 chaperone/DNA topoisomerase II/histidine kinase"/>
    <property type="match status" value="1"/>
</dbReference>
<dbReference type="GO" id="GO:0004721">
    <property type="term" value="F:phosphoprotein phosphatase activity"/>
    <property type="evidence" value="ECO:0007669"/>
    <property type="project" value="TreeGrafter"/>
</dbReference>
<keyword evidence="9" id="KW-1133">Transmembrane helix</keyword>
<name>A0A412MFP8_9FIRM</name>
<dbReference type="InterPro" id="IPR003661">
    <property type="entry name" value="HisK_dim/P_dom"/>
</dbReference>
<dbReference type="PROSITE" id="PS50109">
    <property type="entry name" value="HIS_KIN"/>
    <property type="match status" value="1"/>
</dbReference>
<dbReference type="PANTHER" id="PTHR45453:SF1">
    <property type="entry name" value="PHOSPHATE REGULON SENSOR PROTEIN PHOR"/>
    <property type="match status" value="1"/>
</dbReference>
<dbReference type="GO" id="GO:0005886">
    <property type="term" value="C:plasma membrane"/>
    <property type="evidence" value="ECO:0007669"/>
    <property type="project" value="TreeGrafter"/>
</dbReference>
<evidence type="ECO:0000256" key="4">
    <source>
        <dbReference type="ARBA" id="ARBA00022553"/>
    </source>
</evidence>
<sequence length="453" mass="51454">MNNRRRRKPAWKGTHMKLRSKIQHSMIMVITVTLLAAYALTTLVIYRQNVNLMEQETRQEANYIVKAIEISGTDYLKQMDEVEKNTRITLIDSAGDVLYDSTEDAVTLQNHKNRPEIKAAHKNGTGQEVRRSTTMSKEMFYYAKLLPDGNVLRVSKTMNTAFHTAIAILPVMALIALVALGFAYLLARQQVAKLIRPINELDLEEPLENEVYEELTPLLESIDKQNKEKEAIANMRKEFSANVSHELKTPLTSISGYAEIMKSGIVKPEDMPRFSEKIYNEARRLITLVEDIIKLSHLDEGKVELEKEDIDLYDLTREIISRLSPQASAKKVHMELTGESVIYNGVRQILDEMVYNICENAIKYNKEGGEIRVWVGNTLNGKKIIVTDTGIGIPKNQQERIFERFYRVDKSHSKEIGGTGLGLSIVKHGAILHNAKIHVDSELGKGTRMELTF</sequence>
<evidence type="ECO:0000256" key="9">
    <source>
        <dbReference type="SAM" id="Phobius"/>
    </source>
</evidence>
<dbReference type="GO" id="GO:0000155">
    <property type="term" value="F:phosphorelay sensor kinase activity"/>
    <property type="evidence" value="ECO:0007669"/>
    <property type="project" value="InterPro"/>
</dbReference>
<dbReference type="InterPro" id="IPR004358">
    <property type="entry name" value="Sig_transdc_His_kin-like_C"/>
</dbReference>
<organism evidence="11 12">
    <name type="scientific">Dorea formicigenerans</name>
    <dbReference type="NCBI Taxonomy" id="39486"/>
    <lineage>
        <taxon>Bacteria</taxon>
        <taxon>Bacillati</taxon>
        <taxon>Bacillota</taxon>
        <taxon>Clostridia</taxon>
        <taxon>Lachnospirales</taxon>
        <taxon>Lachnospiraceae</taxon>
        <taxon>Dorea</taxon>
    </lineage>
</organism>
<dbReference type="PANTHER" id="PTHR45453">
    <property type="entry name" value="PHOSPHATE REGULON SENSOR PROTEIN PHOR"/>
    <property type="match status" value="1"/>
</dbReference>
<dbReference type="InterPro" id="IPR003594">
    <property type="entry name" value="HATPase_dom"/>
</dbReference>
<dbReference type="Gene3D" id="1.10.287.130">
    <property type="match status" value="1"/>
</dbReference>
<keyword evidence="5" id="KW-0808">Transferase</keyword>
<protein>
    <recommendedName>
        <fullName evidence="3">histidine kinase</fullName>
        <ecNumber evidence="3">2.7.13.3</ecNumber>
    </recommendedName>
</protein>
<dbReference type="FunFam" id="3.30.565.10:FF:000006">
    <property type="entry name" value="Sensor histidine kinase WalK"/>
    <property type="match status" value="1"/>
</dbReference>
<dbReference type="EMBL" id="QRWH01000003">
    <property type="protein sequence ID" value="RGT10564.1"/>
    <property type="molecule type" value="Genomic_DNA"/>
</dbReference>
<evidence type="ECO:0000256" key="8">
    <source>
        <dbReference type="ARBA" id="ARBA00023136"/>
    </source>
</evidence>
<dbReference type="SUPFAM" id="SSF47384">
    <property type="entry name" value="Homodimeric domain of signal transducing histidine kinase"/>
    <property type="match status" value="1"/>
</dbReference>
<keyword evidence="7" id="KW-0902">Two-component regulatory system</keyword>
<feature type="transmembrane region" description="Helical" evidence="9">
    <location>
        <begin position="26"/>
        <end position="46"/>
    </location>
</feature>
<dbReference type="CDD" id="cd00082">
    <property type="entry name" value="HisKA"/>
    <property type="match status" value="1"/>
</dbReference>
<evidence type="ECO:0000259" key="10">
    <source>
        <dbReference type="PROSITE" id="PS50109"/>
    </source>
</evidence>
<keyword evidence="9" id="KW-0812">Transmembrane</keyword>
<evidence type="ECO:0000256" key="7">
    <source>
        <dbReference type="ARBA" id="ARBA00023012"/>
    </source>
</evidence>
<reference evidence="11 12" key="1">
    <citation type="submission" date="2018-08" db="EMBL/GenBank/DDBJ databases">
        <title>A genome reference for cultivated species of the human gut microbiota.</title>
        <authorList>
            <person name="Zou Y."/>
            <person name="Xue W."/>
            <person name="Luo G."/>
        </authorList>
    </citation>
    <scope>NUCLEOTIDE SEQUENCE [LARGE SCALE GENOMIC DNA]</scope>
    <source>
        <strain evidence="11 12">AF19-4AC</strain>
    </source>
</reference>
<gene>
    <name evidence="11" type="ORF">DWX53_03835</name>
</gene>
<evidence type="ECO:0000256" key="6">
    <source>
        <dbReference type="ARBA" id="ARBA00022777"/>
    </source>
</evidence>
<dbReference type="CDD" id="cd00075">
    <property type="entry name" value="HATPase"/>
    <property type="match status" value="1"/>
</dbReference>
<dbReference type="Proteomes" id="UP000283630">
    <property type="component" value="Unassembled WGS sequence"/>
</dbReference>
<dbReference type="InterPro" id="IPR050351">
    <property type="entry name" value="BphY/WalK/GraS-like"/>
</dbReference>
<evidence type="ECO:0000256" key="5">
    <source>
        <dbReference type="ARBA" id="ARBA00022679"/>
    </source>
</evidence>
<comment type="caution">
    <text evidence="11">The sequence shown here is derived from an EMBL/GenBank/DDBJ whole genome shotgun (WGS) entry which is preliminary data.</text>
</comment>
<dbReference type="InterPro" id="IPR036890">
    <property type="entry name" value="HATPase_C_sf"/>
</dbReference>
<keyword evidence="6 11" id="KW-0418">Kinase</keyword>
<accession>A0A412MFP8</accession>
<comment type="catalytic activity">
    <reaction evidence="1">
        <text>ATP + protein L-histidine = ADP + protein N-phospho-L-histidine.</text>
        <dbReference type="EC" id="2.7.13.3"/>
    </reaction>
</comment>
<evidence type="ECO:0000256" key="3">
    <source>
        <dbReference type="ARBA" id="ARBA00012438"/>
    </source>
</evidence>
<dbReference type="FunFam" id="1.10.287.130:FF:000001">
    <property type="entry name" value="Two-component sensor histidine kinase"/>
    <property type="match status" value="1"/>
</dbReference>
<dbReference type="Pfam" id="PF00512">
    <property type="entry name" value="HisKA"/>
    <property type="match status" value="1"/>
</dbReference>
<comment type="subcellular location">
    <subcellularLocation>
        <location evidence="2">Membrane</location>
    </subcellularLocation>
</comment>
<feature type="domain" description="Histidine kinase" evidence="10">
    <location>
        <begin position="242"/>
        <end position="453"/>
    </location>
</feature>
<dbReference type="PRINTS" id="PR00344">
    <property type="entry name" value="BCTRLSENSOR"/>
</dbReference>
<feature type="transmembrane region" description="Helical" evidence="9">
    <location>
        <begin position="161"/>
        <end position="187"/>
    </location>
</feature>
<dbReference type="SMART" id="SM00388">
    <property type="entry name" value="HisKA"/>
    <property type="match status" value="1"/>
</dbReference>
<evidence type="ECO:0000256" key="2">
    <source>
        <dbReference type="ARBA" id="ARBA00004370"/>
    </source>
</evidence>
<evidence type="ECO:0000313" key="12">
    <source>
        <dbReference type="Proteomes" id="UP000283630"/>
    </source>
</evidence>
<keyword evidence="8 9" id="KW-0472">Membrane</keyword>
<dbReference type="AlphaFoldDB" id="A0A412MFP8"/>
<dbReference type="Pfam" id="PF02518">
    <property type="entry name" value="HATPase_c"/>
    <property type="match status" value="1"/>
</dbReference>
<evidence type="ECO:0000256" key="1">
    <source>
        <dbReference type="ARBA" id="ARBA00000085"/>
    </source>
</evidence>
<dbReference type="InterPro" id="IPR036097">
    <property type="entry name" value="HisK_dim/P_sf"/>
</dbReference>
<dbReference type="Gene3D" id="3.30.565.10">
    <property type="entry name" value="Histidine kinase-like ATPase, C-terminal domain"/>
    <property type="match status" value="1"/>
</dbReference>
<proteinExistence type="predicted"/>